<keyword evidence="6" id="KW-1185">Reference proteome</keyword>
<dbReference type="NCBIfam" id="TIGR03588">
    <property type="entry name" value="PseC"/>
    <property type="match status" value="1"/>
</dbReference>
<dbReference type="PIRSF" id="PIRSF000390">
    <property type="entry name" value="PLP_StrS"/>
    <property type="match status" value="1"/>
</dbReference>
<evidence type="ECO:0000256" key="4">
    <source>
        <dbReference type="RuleBase" id="RU004508"/>
    </source>
</evidence>
<dbReference type="InterPro" id="IPR000653">
    <property type="entry name" value="DegT/StrS_aminotransferase"/>
</dbReference>
<evidence type="ECO:0000256" key="2">
    <source>
        <dbReference type="PIRSR" id="PIRSR000390-1"/>
    </source>
</evidence>
<dbReference type="PANTHER" id="PTHR30244">
    <property type="entry name" value="TRANSAMINASE"/>
    <property type="match status" value="1"/>
</dbReference>
<dbReference type="AlphaFoldDB" id="A0A1G6PP14"/>
<sequence>MYQKTIGYSRQYIDQDDINSVIEVLKSDFLTTGPKVDEFEEAIKKYLNVKHAVCVSSGTASLHIAALSLLNKGDKVLTTPNSFLATSNAIVYAGAIPIFVDVDAHANIDLNLCEDILKKGNSIKAIFAVDFAGNMIDPEGLIYLKEKYGVKILEDCAHSLGATWKNYKAGDCKFCDVATLSFHPVKSITSAEGGCIVTNNDYIAKKALMLRNHGIVRNKNEFIYKDDDNPLYFEMQDLGFNYRLSDVHSALGLSQLKKIDFFLETRRKLAKIYDAAFVDTQIKPLHTNAESSYHLYVVRVNFKELGKNRSSIMKSLKSKGIHLQTHYIPINAQPFYQNMGYNPHSTPKALEYYNQCLSIPLFVGLTEQDQKFVIDALKSEILS</sequence>
<dbReference type="Proteomes" id="UP000199411">
    <property type="component" value="Unassembled WGS sequence"/>
</dbReference>
<evidence type="ECO:0000256" key="1">
    <source>
        <dbReference type="ARBA" id="ARBA00037999"/>
    </source>
</evidence>
<dbReference type="GO" id="GO:0000271">
    <property type="term" value="P:polysaccharide biosynthetic process"/>
    <property type="evidence" value="ECO:0007669"/>
    <property type="project" value="TreeGrafter"/>
</dbReference>
<dbReference type="Gene3D" id="3.90.1150.10">
    <property type="entry name" value="Aspartate Aminotransferase, domain 1"/>
    <property type="match status" value="1"/>
</dbReference>
<keyword evidence="3 4" id="KW-0663">Pyridoxal phosphate</keyword>
<reference evidence="6" key="1">
    <citation type="submission" date="2016-10" db="EMBL/GenBank/DDBJ databases">
        <authorList>
            <person name="Varghese N."/>
            <person name="Submissions S."/>
        </authorList>
    </citation>
    <scope>NUCLEOTIDE SEQUENCE [LARGE SCALE GENOMIC DNA]</scope>
    <source>
        <strain evidence="6">DSM 8415</strain>
    </source>
</reference>
<evidence type="ECO:0000313" key="6">
    <source>
        <dbReference type="Proteomes" id="UP000199411"/>
    </source>
</evidence>
<name>A0A1G6PP14_9BACT</name>
<gene>
    <name evidence="5" type="ORF">SAMN05660835_01415</name>
</gene>
<dbReference type="InterPro" id="IPR015421">
    <property type="entry name" value="PyrdxlP-dep_Trfase_major"/>
</dbReference>
<dbReference type="InterPro" id="IPR015422">
    <property type="entry name" value="PyrdxlP-dep_Trfase_small"/>
</dbReference>
<dbReference type="InterPro" id="IPR015424">
    <property type="entry name" value="PyrdxlP-dep_Trfase"/>
</dbReference>
<dbReference type="GO" id="GO:0008483">
    <property type="term" value="F:transaminase activity"/>
    <property type="evidence" value="ECO:0007669"/>
    <property type="project" value="TreeGrafter"/>
</dbReference>
<dbReference type="CDD" id="cd00616">
    <property type="entry name" value="AHBA_syn"/>
    <property type="match status" value="1"/>
</dbReference>
<evidence type="ECO:0000256" key="3">
    <source>
        <dbReference type="PIRSR" id="PIRSR000390-2"/>
    </source>
</evidence>
<proteinExistence type="inferred from homology"/>
<dbReference type="RefSeq" id="WP_025391178.1">
    <property type="nucleotide sequence ID" value="NZ_FMYU01000009.1"/>
</dbReference>
<dbReference type="EMBL" id="FMYU01000009">
    <property type="protein sequence ID" value="SDC81256.1"/>
    <property type="molecule type" value="Genomic_DNA"/>
</dbReference>
<organism evidence="5 6">
    <name type="scientific">Desulfurella multipotens</name>
    <dbReference type="NCBI Taxonomy" id="79269"/>
    <lineage>
        <taxon>Bacteria</taxon>
        <taxon>Pseudomonadati</taxon>
        <taxon>Campylobacterota</taxon>
        <taxon>Desulfurellia</taxon>
        <taxon>Desulfurellales</taxon>
        <taxon>Desulfurellaceae</taxon>
        <taxon>Desulfurella</taxon>
    </lineage>
</organism>
<accession>A0A1G6PP14</accession>
<dbReference type="Pfam" id="PF01041">
    <property type="entry name" value="DegT_DnrJ_EryC1"/>
    <property type="match status" value="1"/>
</dbReference>
<dbReference type="PANTHER" id="PTHR30244:SF34">
    <property type="entry name" value="DTDP-4-AMINO-4,6-DIDEOXYGALACTOSE TRANSAMINASE"/>
    <property type="match status" value="1"/>
</dbReference>
<dbReference type="OrthoDB" id="9810913at2"/>
<protein>
    <submittedName>
        <fullName evidence="5">UDP-4-amino-4,6-dideoxy-N-acetyl-beta-L-altrosamine transaminase</fullName>
    </submittedName>
</protein>
<comment type="similarity">
    <text evidence="1 4">Belongs to the DegT/DnrJ/EryC1 family.</text>
</comment>
<dbReference type="InterPro" id="IPR020026">
    <property type="entry name" value="PseC"/>
</dbReference>
<dbReference type="GO" id="GO:0030170">
    <property type="term" value="F:pyridoxal phosphate binding"/>
    <property type="evidence" value="ECO:0007669"/>
    <property type="project" value="TreeGrafter"/>
</dbReference>
<feature type="active site" description="Proton acceptor" evidence="2">
    <location>
        <position position="186"/>
    </location>
</feature>
<dbReference type="Gene3D" id="3.40.640.10">
    <property type="entry name" value="Type I PLP-dependent aspartate aminotransferase-like (Major domain)"/>
    <property type="match status" value="1"/>
</dbReference>
<feature type="modified residue" description="N6-(pyridoxal phosphate)lysine" evidence="3">
    <location>
        <position position="186"/>
    </location>
</feature>
<dbReference type="SUPFAM" id="SSF53383">
    <property type="entry name" value="PLP-dependent transferases"/>
    <property type="match status" value="1"/>
</dbReference>
<evidence type="ECO:0000313" key="5">
    <source>
        <dbReference type="EMBL" id="SDC81256.1"/>
    </source>
</evidence>